<reference evidence="5 6" key="1">
    <citation type="submission" date="2019-07" db="EMBL/GenBank/DDBJ databases">
        <title>Whole genome shotgun sequence of Skermanella aerolata NBRC 106429.</title>
        <authorList>
            <person name="Hosoyama A."/>
            <person name="Uohara A."/>
            <person name="Ohji S."/>
            <person name="Ichikawa N."/>
        </authorList>
    </citation>
    <scope>NUCLEOTIDE SEQUENCE [LARGE SCALE GENOMIC DNA]</scope>
    <source>
        <strain evidence="5 6">NBRC 106429</strain>
    </source>
</reference>
<comment type="caution">
    <text evidence="5">The sequence shown here is derived from an EMBL/GenBank/DDBJ whole genome shotgun (WGS) entry which is preliminary data.</text>
</comment>
<keyword evidence="3" id="KW-0804">Transcription</keyword>
<dbReference type="AlphaFoldDB" id="A0A512E321"/>
<dbReference type="Gene3D" id="1.10.10.10">
    <property type="entry name" value="Winged helix-like DNA-binding domain superfamily/Winged helix DNA-binding domain"/>
    <property type="match status" value="1"/>
</dbReference>
<dbReference type="PANTHER" id="PTHR33164:SF102">
    <property type="entry name" value="TRANSCRIPTIONAL REGULATORY PROTEIN"/>
    <property type="match status" value="1"/>
</dbReference>
<dbReference type="PROSITE" id="PS01117">
    <property type="entry name" value="HTH_MARR_1"/>
    <property type="match status" value="1"/>
</dbReference>
<evidence type="ECO:0000313" key="5">
    <source>
        <dbReference type="EMBL" id="GEO43086.1"/>
    </source>
</evidence>
<dbReference type="SMART" id="SM00347">
    <property type="entry name" value="HTH_MARR"/>
    <property type="match status" value="1"/>
</dbReference>
<dbReference type="GO" id="GO:0003677">
    <property type="term" value="F:DNA binding"/>
    <property type="evidence" value="ECO:0007669"/>
    <property type="project" value="UniProtKB-KW"/>
</dbReference>
<dbReference type="Proteomes" id="UP000321523">
    <property type="component" value="Unassembled WGS sequence"/>
</dbReference>
<organism evidence="5 6">
    <name type="scientific">Skermanella aerolata</name>
    <dbReference type="NCBI Taxonomy" id="393310"/>
    <lineage>
        <taxon>Bacteria</taxon>
        <taxon>Pseudomonadati</taxon>
        <taxon>Pseudomonadota</taxon>
        <taxon>Alphaproteobacteria</taxon>
        <taxon>Rhodospirillales</taxon>
        <taxon>Azospirillaceae</taxon>
        <taxon>Skermanella</taxon>
    </lineage>
</organism>
<protein>
    <submittedName>
        <fullName evidence="5">Transcriptional regulator</fullName>
    </submittedName>
</protein>
<evidence type="ECO:0000256" key="2">
    <source>
        <dbReference type="ARBA" id="ARBA00023125"/>
    </source>
</evidence>
<dbReference type="GO" id="GO:0006950">
    <property type="term" value="P:response to stress"/>
    <property type="evidence" value="ECO:0007669"/>
    <property type="project" value="TreeGrafter"/>
</dbReference>
<dbReference type="InterPro" id="IPR039422">
    <property type="entry name" value="MarR/SlyA-like"/>
</dbReference>
<sequence>MENAVRQPYYDSILLIERLHRHFLEVLKTELDRLGIQDINNVQSLILYNIGDDELTVGELTARGYYLGSNVSYNVKKMVENGYLGQERSPHDRRSVRVRLSDKGLDLRDKISSMFERQIKALDKAGLNDEELIKANETMRKLERFWSSSLDYSGYPVTSAA</sequence>
<dbReference type="SUPFAM" id="SSF46785">
    <property type="entry name" value="Winged helix' DNA-binding domain"/>
    <property type="match status" value="1"/>
</dbReference>
<accession>A0A512E321</accession>
<keyword evidence="2" id="KW-0238">DNA-binding</keyword>
<evidence type="ECO:0000259" key="4">
    <source>
        <dbReference type="PROSITE" id="PS50995"/>
    </source>
</evidence>
<dbReference type="InterPro" id="IPR000835">
    <property type="entry name" value="HTH_MarR-typ"/>
</dbReference>
<keyword evidence="1" id="KW-0805">Transcription regulation</keyword>
<dbReference type="InterPro" id="IPR036388">
    <property type="entry name" value="WH-like_DNA-bd_sf"/>
</dbReference>
<name>A0A512E321_9PROT</name>
<gene>
    <name evidence="5" type="primary">mucS</name>
    <name evidence="5" type="ORF">SAE02_72340</name>
</gene>
<dbReference type="EMBL" id="BJYZ01000061">
    <property type="protein sequence ID" value="GEO43086.1"/>
    <property type="molecule type" value="Genomic_DNA"/>
</dbReference>
<dbReference type="InterPro" id="IPR036390">
    <property type="entry name" value="WH_DNA-bd_sf"/>
</dbReference>
<dbReference type="PROSITE" id="PS50995">
    <property type="entry name" value="HTH_MARR_2"/>
    <property type="match status" value="1"/>
</dbReference>
<dbReference type="PANTHER" id="PTHR33164">
    <property type="entry name" value="TRANSCRIPTIONAL REGULATOR, MARR FAMILY"/>
    <property type="match status" value="1"/>
</dbReference>
<dbReference type="GO" id="GO:0003700">
    <property type="term" value="F:DNA-binding transcription factor activity"/>
    <property type="evidence" value="ECO:0007669"/>
    <property type="project" value="InterPro"/>
</dbReference>
<evidence type="ECO:0000256" key="1">
    <source>
        <dbReference type="ARBA" id="ARBA00023015"/>
    </source>
</evidence>
<evidence type="ECO:0000313" key="6">
    <source>
        <dbReference type="Proteomes" id="UP000321523"/>
    </source>
</evidence>
<keyword evidence="6" id="KW-1185">Reference proteome</keyword>
<dbReference type="InterPro" id="IPR023187">
    <property type="entry name" value="Tscrpt_reg_MarR-type_CS"/>
</dbReference>
<dbReference type="Pfam" id="PF13463">
    <property type="entry name" value="HTH_27"/>
    <property type="match status" value="1"/>
</dbReference>
<proteinExistence type="predicted"/>
<feature type="domain" description="HTH marR-type" evidence="4">
    <location>
        <begin position="9"/>
        <end position="144"/>
    </location>
</feature>
<evidence type="ECO:0000256" key="3">
    <source>
        <dbReference type="ARBA" id="ARBA00023163"/>
    </source>
</evidence>